<dbReference type="InterPro" id="IPR016186">
    <property type="entry name" value="C-type_lectin-like/link_sf"/>
</dbReference>
<dbReference type="InterPro" id="IPR000538">
    <property type="entry name" value="Link_dom"/>
</dbReference>
<dbReference type="PANTHER" id="PTHR10225">
    <property type="entry name" value="HYALURONAN RECEPTOR"/>
    <property type="match status" value="1"/>
</dbReference>
<evidence type="ECO:0000256" key="6">
    <source>
        <dbReference type="ARBA" id="ARBA00023157"/>
    </source>
</evidence>
<reference evidence="11" key="1">
    <citation type="submission" date="2025-08" db="UniProtKB">
        <authorList>
            <consortium name="Ensembl"/>
        </authorList>
    </citation>
    <scope>IDENTIFICATION</scope>
</reference>
<evidence type="ECO:0000256" key="8">
    <source>
        <dbReference type="ARBA" id="ARBA00023180"/>
    </source>
</evidence>
<accession>A0A3Q4B2R4</accession>
<keyword evidence="8" id="KW-0325">Glycoprotein</keyword>
<dbReference type="Pfam" id="PF00193">
    <property type="entry name" value="Xlink"/>
    <property type="match status" value="1"/>
</dbReference>
<dbReference type="Proteomes" id="UP000261620">
    <property type="component" value="Unplaced"/>
</dbReference>
<reference evidence="11" key="2">
    <citation type="submission" date="2025-09" db="UniProtKB">
        <authorList>
            <consortium name="Ensembl"/>
        </authorList>
    </citation>
    <scope>IDENTIFICATION</scope>
</reference>
<keyword evidence="3" id="KW-0732">Signal</keyword>
<dbReference type="GO" id="GO:0007155">
    <property type="term" value="P:cell adhesion"/>
    <property type="evidence" value="ECO:0007669"/>
    <property type="project" value="InterPro"/>
</dbReference>
<comment type="caution">
    <text evidence="9">Lacks conserved residue(s) required for the propagation of feature annotation.</text>
</comment>
<protein>
    <recommendedName>
        <fullName evidence="10">Link domain-containing protein</fullName>
    </recommendedName>
</protein>
<evidence type="ECO:0000313" key="11">
    <source>
        <dbReference type="Ensembl" id="ENSMMOP00000011720.1"/>
    </source>
</evidence>
<dbReference type="InterPro" id="IPR016187">
    <property type="entry name" value="CTDL_fold"/>
</dbReference>
<dbReference type="SUPFAM" id="SSF56436">
    <property type="entry name" value="C-type lectin-like"/>
    <property type="match status" value="1"/>
</dbReference>
<dbReference type="SMART" id="SM00445">
    <property type="entry name" value="LINK"/>
    <property type="match status" value="1"/>
</dbReference>
<keyword evidence="6" id="KW-1015">Disulfide bond</keyword>
<organism evidence="11 12">
    <name type="scientific">Mola mola</name>
    <name type="common">Ocean sunfish</name>
    <name type="synonym">Tetraodon mola</name>
    <dbReference type="NCBI Taxonomy" id="94237"/>
    <lineage>
        <taxon>Eukaryota</taxon>
        <taxon>Metazoa</taxon>
        <taxon>Chordata</taxon>
        <taxon>Craniata</taxon>
        <taxon>Vertebrata</taxon>
        <taxon>Euteleostomi</taxon>
        <taxon>Actinopterygii</taxon>
        <taxon>Neopterygii</taxon>
        <taxon>Teleostei</taxon>
        <taxon>Neoteleostei</taxon>
        <taxon>Acanthomorphata</taxon>
        <taxon>Eupercaria</taxon>
        <taxon>Tetraodontiformes</taxon>
        <taxon>Molidae</taxon>
        <taxon>Mola</taxon>
    </lineage>
</organism>
<evidence type="ECO:0000256" key="7">
    <source>
        <dbReference type="ARBA" id="ARBA00023170"/>
    </source>
</evidence>
<dbReference type="InterPro" id="IPR043210">
    <property type="entry name" value="CD44_antigen-like"/>
</dbReference>
<evidence type="ECO:0000256" key="4">
    <source>
        <dbReference type="ARBA" id="ARBA00022989"/>
    </source>
</evidence>
<proteinExistence type="predicted"/>
<name>A0A3Q4B2R4_MOLML</name>
<evidence type="ECO:0000259" key="10">
    <source>
        <dbReference type="PROSITE" id="PS50963"/>
    </source>
</evidence>
<dbReference type="STRING" id="94237.ENSMMOP00000011720"/>
<dbReference type="PROSITE" id="PS50963">
    <property type="entry name" value="LINK_2"/>
    <property type="match status" value="1"/>
</dbReference>
<dbReference type="GO" id="GO:0005886">
    <property type="term" value="C:plasma membrane"/>
    <property type="evidence" value="ECO:0007669"/>
    <property type="project" value="TreeGrafter"/>
</dbReference>
<keyword evidence="4" id="KW-1133">Transmembrane helix</keyword>
<feature type="domain" description="Link" evidence="10">
    <location>
        <begin position="27"/>
        <end position="81"/>
    </location>
</feature>
<evidence type="ECO:0000256" key="5">
    <source>
        <dbReference type="ARBA" id="ARBA00023136"/>
    </source>
</evidence>
<keyword evidence="12" id="KW-1185">Reference proteome</keyword>
<dbReference type="GO" id="GO:0005540">
    <property type="term" value="F:hyaluronic acid binding"/>
    <property type="evidence" value="ECO:0007669"/>
    <property type="project" value="InterPro"/>
</dbReference>
<dbReference type="AlphaFoldDB" id="A0A3Q4B2R4"/>
<dbReference type="Gene3D" id="3.10.100.10">
    <property type="entry name" value="Mannose-Binding Protein A, subunit A"/>
    <property type="match status" value="1"/>
</dbReference>
<evidence type="ECO:0000313" key="12">
    <source>
        <dbReference type="Proteomes" id="UP000261620"/>
    </source>
</evidence>
<evidence type="ECO:0000256" key="9">
    <source>
        <dbReference type="PROSITE-ProRule" id="PRU00323"/>
    </source>
</evidence>
<dbReference type="OMA" id="VESTWDY"/>
<keyword evidence="7" id="KW-0675">Receptor</keyword>
<keyword evidence="5" id="KW-0472">Membrane</keyword>
<comment type="subcellular location">
    <subcellularLocation>
        <location evidence="1">Membrane</location>
        <topology evidence="1">Single-pass membrane protein</topology>
    </subcellularLocation>
</comment>
<evidence type="ECO:0000256" key="3">
    <source>
        <dbReference type="ARBA" id="ARBA00022729"/>
    </source>
</evidence>
<sequence length="81" mass="8889">MVLGQFPSCFCGCIVPLSLPQSDRVAGVFLLIDGGKYTLNFTAARAACRIINATIATRAQMERAVQHGLETCKYVESTWDY</sequence>
<evidence type="ECO:0000256" key="2">
    <source>
        <dbReference type="ARBA" id="ARBA00022692"/>
    </source>
</evidence>
<keyword evidence="2" id="KW-0812">Transmembrane</keyword>
<dbReference type="Ensembl" id="ENSMMOT00000011918.1">
    <property type="protein sequence ID" value="ENSMMOP00000011720.1"/>
    <property type="gene ID" value="ENSMMOG00000009004.1"/>
</dbReference>
<dbReference type="GO" id="GO:0004888">
    <property type="term" value="F:transmembrane signaling receptor activity"/>
    <property type="evidence" value="ECO:0007669"/>
    <property type="project" value="TreeGrafter"/>
</dbReference>
<dbReference type="PANTHER" id="PTHR10225:SF5">
    <property type="entry name" value="C-TYPE LECTIN DOMAIN-CONTAINING PROTEIN"/>
    <property type="match status" value="1"/>
</dbReference>
<evidence type="ECO:0000256" key="1">
    <source>
        <dbReference type="ARBA" id="ARBA00004167"/>
    </source>
</evidence>